<name>A0A0K1E6F9_CHOCO</name>
<dbReference type="InterPro" id="IPR001478">
    <property type="entry name" value="PDZ"/>
</dbReference>
<dbReference type="PANTHER" id="PTHR48125:SF12">
    <property type="entry name" value="AT HOOK TRANSCRIPTION FACTOR FAMILY-RELATED"/>
    <property type="match status" value="1"/>
</dbReference>
<reference evidence="3 4" key="1">
    <citation type="submission" date="2015-07" db="EMBL/GenBank/DDBJ databases">
        <title>Genome analysis of myxobacterium Chondromyces crocatus Cm c5 reveals a high potential for natural compound synthesis and the genetic basis for the loss of fruiting body formation.</title>
        <authorList>
            <person name="Zaburannyi N."/>
            <person name="Bunk B."/>
            <person name="Maier J."/>
            <person name="Overmann J."/>
            <person name="Mueller R."/>
        </authorList>
    </citation>
    <scope>NUCLEOTIDE SEQUENCE [LARGE SCALE GENOMIC DNA]</scope>
    <source>
        <strain evidence="3 4">Cm c5</strain>
    </source>
</reference>
<dbReference type="KEGG" id="ccro:CMC5_002510"/>
<dbReference type="Pfam" id="PF13365">
    <property type="entry name" value="Trypsin_2"/>
    <property type="match status" value="1"/>
</dbReference>
<dbReference type="PANTHER" id="PTHR48125">
    <property type="entry name" value="LP07818P1"/>
    <property type="match status" value="1"/>
</dbReference>
<protein>
    <recommendedName>
        <fullName evidence="2">PDZ domain-containing protein</fullName>
    </recommendedName>
</protein>
<dbReference type="CDD" id="cd06779">
    <property type="entry name" value="cpPDZ_Deg_HtrA-like"/>
    <property type="match status" value="1"/>
</dbReference>
<dbReference type="SUPFAM" id="SSF50494">
    <property type="entry name" value="Trypsin-like serine proteases"/>
    <property type="match status" value="1"/>
</dbReference>
<feature type="region of interest" description="Disordered" evidence="1">
    <location>
        <begin position="1"/>
        <end position="21"/>
    </location>
</feature>
<dbReference type="SMART" id="SM00228">
    <property type="entry name" value="PDZ"/>
    <property type="match status" value="1"/>
</dbReference>
<accession>A0A0K1E6F9</accession>
<dbReference type="Pfam" id="PF17820">
    <property type="entry name" value="PDZ_6"/>
    <property type="match status" value="1"/>
</dbReference>
<proteinExistence type="predicted"/>
<evidence type="ECO:0000313" key="4">
    <source>
        <dbReference type="Proteomes" id="UP000067626"/>
    </source>
</evidence>
<evidence type="ECO:0000313" key="3">
    <source>
        <dbReference type="EMBL" id="AKT36138.1"/>
    </source>
</evidence>
<feature type="compositionally biased region" description="Basic and acidic residues" evidence="1">
    <location>
        <begin position="111"/>
        <end position="122"/>
    </location>
</feature>
<dbReference type="InterPro" id="IPR041489">
    <property type="entry name" value="PDZ_6"/>
</dbReference>
<organism evidence="3 4">
    <name type="scientific">Chondromyces crocatus</name>
    <dbReference type="NCBI Taxonomy" id="52"/>
    <lineage>
        <taxon>Bacteria</taxon>
        <taxon>Pseudomonadati</taxon>
        <taxon>Myxococcota</taxon>
        <taxon>Polyangia</taxon>
        <taxon>Polyangiales</taxon>
        <taxon>Polyangiaceae</taxon>
        <taxon>Chondromyces</taxon>
    </lineage>
</organism>
<dbReference type="Gene3D" id="2.40.10.120">
    <property type="match status" value="1"/>
</dbReference>
<dbReference type="InterPro" id="IPR009003">
    <property type="entry name" value="Peptidase_S1_PA"/>
</dbReference>
<feature type="domain" description="PDZ" evidence="2">
    <location>
        <begin position="312"/>
        <end position="370"/>
    </location>
</feature>
<sequence length="438" mass="45147">MTEIRHPNLAPAAPVGPAVDTSPVNRWRRWLSASLALCLSGLVGGSTALAQPAPEQGGSQDDAEEEAAPPAPPPRPTKKKAPPPLPAPTADAETPDEEGGEVKPPKPAKKASKEASQEEKMLRGVVTIGRGDQVLGMGSVLAGDGRILTALSSLGPGNHLEARYADGSQVRVKVGHHDRVWDLALLVPQSGKWKEGLTASVRNPVRQDAAIRSFSTSRGKPTAVSMVLRGRRSLLGGDDQQLDDVLELGSRVSPTDLGSPIIDEEGRVVGVLGRGCAPSEGDKPCSPVAFGAPMEAIRNFLRSVPPTAVQPSGWLGIQGIGETGPLAKGVRVTGVHPGGPAEEAKLKGGEKGAADMILAVDGIPVTSPEALSDAVRTHAVGEKIPLIVLGSDGRYRQVAVTLRAAPDAKATSAKPQPAPSTPPAADAPRGKAPAPTPR</sequence>
<dbReference type="PROSITE" id="PS50106">
    <property type="entry name" value="PDZ"/>
    <property type="match status" value="1"/>
</dbReference>
<evidence type="ECO:0000259" key="2">
    <source>
        <dbReference type="PROSITE" id="PS50106"/>
    </source>
</evidence>
<gene>
    <name evidence="3" type="ORF">CMC5_002510</name>
</gene>
<dbReference type="Proteomes" id="UP000067626">
    <property type="component" value="Chromosome"/>
</dbReference>
<keyword evidence="4" id="KW-1185">Reference proteome</keyword>
<dbReference type="InterPro" id="IPR036034">
    <property type="entry name" value="PDZ_sf"/>
</dbReference>
<dbReference type="AlphaFoldDB" id="A0A0K1E6F9"/>
<dbReference type="SUPFAM" id="SSF50156">
    <property type="entry name" value="PDZ domain-like"/>
    <property type="match status" value="1"/>
</dbReference>
<dbReference type="EMBL" id="CP012159">
    <property type="protein sequence ID" value="AKT36138.1"/>
    <property type="molecule type" value="Genomic_DNA"/>
</dbReference>
<dbReference type="Gene3D" id="2.30.42.10">
    <property type="match status" value="1"/>
</dbReference>
<dbReference type="STRING" id="52.CMC5_002510"/>
<evidence type="ECO:0000256" key="1">
    <source>
        <dbReference type="SAM" id="MobiDB-lite"/>
    </source>
</evidence>
<feature type="region of interest" description="Disordered" evidence="1">
    <location>
        <begin position="48"/>
        <end position="124"/>
    </location>
</feature>
<dbReference type="RefSeq" id="WP_082362146.1">
    <property type="nucleotide sequence ID" value="NZ_CP012159.1"/>
</dbReference>
<feature type="region of interest" description="Disordered" evidence="1">
    <location>
        <begin position="405"/>
        <end position="438"/>
    </location>
</feature>